<dbReference type="PANTHER" id="PTHR39515">
    <property type="entry name" value="CONSERVED PROTEIN"/>
    <property type="match status" value="1"/>
</dbReference>
<comment type="caution">
    <text evidence="2">The sequence shown here is derived from an EMBL/GenBank/DDBJ whole genome shotgun (WGS) entry which is preliminary data.</text>
</comment>
<gene>
    <name evidence="2" type="ORF">E3O49_13450</name>
</gene>
<dbReference type="InterPro" id="IPR052526">
    <property type="entry name" value="HTH-type_Bedaq_tolerance"/>
</dbReference>
<proteinExistence type="predicted"/>
<dbReference type="PANTHER" id="PTHR39515:SF2">
    <property type="entry name" value="HTH-TYPE TRANSCRIPTIONAL REGULATOR RV0880"/>
    <property type="match status" value="1"/>
</dbReference>
<dbReference type="Proteomes" id="UP000297403">
    <property type="component" value="Unassembled WGS sequence"/>
</dbReference>
<reference evidence="2 3" key="1">
    <citation type="submission" date="2019-03" db="EMBL/GenBank/DDBJ databases">
        <title>Genomics of glacier-inhabiting Cryobacterium strains.</title>
        <authorList>
            <person name="Liu Q."/>
            <person name="Xin Y.-H."/>
        </authorList>
    </citation>
    <scope>NUCLEOTIDE SEQUENCE [LARGE SCALE GENOMIC DNA]</scope>
    <source>
        <strain evidence="3">TMT1-22</strain>
    </source>
</reference>
<dbReference type="AlphaFoldDB" id="A0AAQ2HEK3"/>
<evidence type="ECO:0000313" key="2">
    <source>
        <dbReference type="EMBL" id="TFC43173.1"/>
    </source>
</evidence>
<dbReference type="Pfam" id="PF01047">
    <property type="entry name" value="MarR"/>
    <property type="match status" value="1"/>
</dbReference>
<dbReference type="EMBL" id="SOFY01000071">
    <property type="protein sequence ID" value="TFC43173.1"/>
    <property type="molecule type" value="Genomic_DNA"/>
</dbReference>
<dbReference type="RefSeq" id="WP_134365671.1">
    <property type="nucleotide sequence ID" value="NZ_SOFY01000071.1"/>
</dbReference>
<protein>
    <submittedName>
        <fullName evidence="2">MarR family transcriptional regulator</fullName>
    </submittedName>
</protein>
<organism evidence="2 3">
    <name type="scientific">Cryobacterium shii</name>
    <dbReference type="NCBI Taxonomy" id="1259235"/>
    <lineage>
        <taxon>Bacteria</taxon>
        <taxon>Bacillati</taxon>
        <taxon>Actinomycetota</taxon>
        <taxon>Actinomycetes</taxon>
        <taxon>Micrococcales</taxon>
        <taxon>Microbacteriaceae</taxon>
        <taxon>Cryobacterium</taxon>
    </lineage>
</organism>
<dbReference type="Gene3D" id="1.10.10.10">
    <property type="entry name" value="Winged helix-like DNA-binding domain superfamily/Winged helix DNA-binding domain"/>
    <property type="match status" value="1"/>
</dbReference>
<sequence length="156" mass="16526">MSTTLLDLLGDLITVNHRVTRLAAQAANGTESPAVWRTLSVLRQTGPIRLGELAVRSRVSQPTATKLVSHLAERGWAERLADPLDARAARTRVTASGEAALAAWRTELATALLPLFSDLPAADVEVLERAIAILRERVDAGEPAPPAEPGDAAVAL</sequence>
<feature type="domain" description="HTH marR-type" evidence="1">
    <location>
        <begin position="5"/>
        <end position="136"/>
    </location>
</feature>
<dbReference type="InterPro" id="IPR036388">
    <property type="entry name" value="WH-like_DNA-bd_sf"/>
</dbReference>
<dbReference type="InterPro" id="IPR000835">
    <property type="entry name" value="HTH_MarR-typ"/>
</dbReference>
<dbReference type="InterPro" id="IPR036390">
    <property type="entry name" value="WH_DNA-bd_sf"/>
</dbReference>
<evidence type="ECO:0000259" key="1">
    <source>
        <dbReference type="PROSITE" id="PS50995"/>
    </source>
</evidence>
<dbReference type="GO" id="GO:0003700">
    <property type="term" value="F:DNA-binding transcription factor activity"/>
    <property type="evidence" value="ECO:0007669"/>
    <property type="project" value="InterPro"/>
</dbReference>
<accession>A0AAQ2HEK3</accession>
<name>A0AAQ2HEK3_9MICO</name>
<dbReference type="SUPFAM" id="SSF46785">
    <property type="entry name" value="Winged helix' DNA-binding domain"/>
    <property type="match status" value="1"/>
</dbReference>
<keyword evidence="3" id="KW-1185">Reference proteome</keyword>
<dbReference type="SMART" id="SM00347">
    <property type="entry name" value="HTH_MARR"/>
    <property type="match status" value="1"/>
</dbReference>
<dbReference type="PROSITE" id="PS50995">
    <property type="entry name" value="HTH_MARR_2"/>
    <property type="match status" value="1"/>
</dbReference>
<evidence type="ECO:0000313" key="3">
    <source>
        <dbReference type="Proteomes" id="UP000297403"/>
    </source>
</evidence>